<proteinExistence type="predicted"/>
<dbReference type="RefSeq" id="WP_066736719.1">
    <property type="nucleotide sequence ID" value="NZ_JAJCIQ010000002.1"/>
</dbReference>
<name>A0ABS8DDQ8_9FIRM</name>
<gene>
    <name evidence="1" type="ORF">LIZ65_04565</name>
</gene>
<dbReference type="Pfam" id="PF09338">
    <property type="entry name" value="Gly_reductase"/>
    <property type="match status" value="1"/>
</dbReference>
<keyword evidence="2" id="KW-1185">Reference proteome</keyword>
<evidence type="ECO:0000313" key="1">
    <source>
        <dbReference type="EMBL" id="MCB7386551.1"/>
    </source>
</evidence>
<dbReference type="EMBL" id="JAJCIS010000002">
    <property type="protein sequence ID" value="MCB7386551.1"/>
    <property type="molecule type" value="Genomic_DNA"/>
</dbReference>
<organism evidence="1 2">
    <name type="scientific">Bariatricus massiliensis</name>
    <dbReference type="NCBI Taxonomy" id="1745713"/>
    <lineage>
        <taxon>Bacteria</taxon>
        <taxon>Bacillati</taxon>
        <taxon>Bacillota</taxon>
        <taxon>Clostridia</taxon>
        <taxon>Lachnospirales</taxon>
        <taxon>Lachnospiraceae</taxon>
        <taxon>Bariatricus</taxon>
    </lineage>
</organism>
<protein>
    <submittedName>
        <fullName evidence="1">Glycine/sarcosine/betaine reductase component B subunit</fullName>
    </submittedName>
</protein>
<evidence type="ECO:0000313" key="2">
    <source>
        <dbReference type="Proteomes" id="UP001299546"/>
    </source>
</evidence>
<comment type="caution">
    <text evidence="1">The sequence shown here is derived from an EMBL/GenBank/DDBJ whole genome shotgun (WGS) entry which is preliminary data.</text>
</comment>
<accession>A0ABS8DDQ8</accession>
<dbReference type="Proteomes" id="UP001299546">
    <property type="component" value="Unassembled WGS sequence"/>
</dbReference>
<reference evidence="1 2" key="1">
    <citation type="submission" date="2021-10" db="EMBL/GenBank/DDBJ databases">
        <title>Collection of gut derived symbiotic bacterial strains cultured from healthy donors.</title>
        <authorList>
            <person name="Lin H."/>
            <person name="Littmann E."/>
            <person name="Kohout C."/>
            <person name="Pamer E.G."/>
        </authorList>
    </citation>
    <scope>NUCLEOTIDE SEQUENCE [LARGE SCALE GENOMIC DNA]</scope>
    <source>
        <strain evidence="1 2">DFI.1.165</strain>
    </source>
</reference>
<dbReference type="InterPro" id="IPR015417">
    <property type="entry name" value="Gly_reductase_pB_sua/b"/>
</dbReference>
<sequence length="435" mass="47261">MKLEIGNFHVKDIVFGRETTFKEGILTVNEKEAIEALNPEGNLKEVELQIVHPGENARILPIKDIVEARMRPDGRAVFPGYTGGMERSGSGQIYALKGMAVTAVGEYAGCGDAMLDMDGEAAGLTHFSKLIHLCFTAKNVDPSEDNDATFKKNLHYRLGAHLLAEYIGRAVTGQMPEEWEVYDDAATTSSELPRTALVLQVSAAMGEGLVTRLYGQDAVQLVPPMLHANEILDGALCGDTLFFGSMKLYTYDYQNLPLIKELYAEHGKSLNFAAVFLDVNPPVADLKTRASERIAVMAEMMNIDAAIVVNTANGHSEIDFFTTIIKLEEEGIKCVGHCMESPGHGGGMQSKIMLDERVDAVISTGADHVILNLPAKERIVGHLGTIGRDPYPGAWAYDPEYGPSLHEDGSLVIDSLMIAGHDGNAGWSNKVCMSY</sequence>